<protein>
    <submittedName>
        <fullName evidence="1">Biotin/lipoyl-binding protein</fullName>
    </submittedName>
</protein>
<comment type="caution">
    <text evidence="1">The sequence shown here is derived from an EMBL/GenBank/DDBJ whole genome shotgun (WGS) entry which is preliminary data.</text>
</comment>
<sequence length="558" mass="61288">MKKKIIQMLGGFLALMILFTLLSRAADSAGIPRVTTTTIQSLSIVHKVTAQGKVEENREQAVTTEANQRVKAIYVNEGQQVEEGELLFEIDMEELREQILNMEQEIEKQKLQTQDSLSSKAVEAERKALEQQRASSDYADAQSQGDRAVERARQELEEAKKALEEYKKPSSEKQAAELKRKVKEKKEAWDAAKKELQALEKELEDAIAEEKAKAASESQAEAAGSTETGETETKETAVPTAGQIENELKSRYQAVLDAAKEKTDAAEKEMQDAEEALKEYQNGAAQRKEQRESEKGQLEQAVRDKQAAYEDAQASRESSLRSAGNAVAGASVADAQDSTARLGEIELEQKELALSKLQKLEKAQGKIMAPIRGVITKIALTTGDRTPDGTAILLADLSSGCKFVAQVPKEQEKYIARKDAATLIGGDDKKIEGLEIASVQMNEENQEQLDVTVNLPADTLSMGQAATLEVSRKAGSSRSCVPLETLHYDSQQAYVLVAEESQTVLGTEMTARRVDVTVLDKNEKYAAIQEGDLTPEQKLVQSSDRSVEPGGRIRLEEE</sequence>
<reference evidence="1" key="1">
    <citation type="submission" date="2019-04" db="EMBL/GenBank/DDBJ databases">
        <title>Microbes associate with the intestines of laboratory mice.</title>
        <authorList>
            <person name="Navarre W."/>
            <person name="Wong E."/>
            <person name="Huang K."/>
            <person name="Tropini C."/>
            <person name="Ng K."/>
            <person name="Yu B."/>
        </authorList>
    </citation>
    <scope>NUCLEOTIDE SEQUENCE</scope>
    <source>
        <strain evidence="1">NM72_1-8</strain>
    </source>
</reference>
<proteinExistence type="predicted"/>
<gene>
    <name evidence="1" type="ORF">E5357_04445</name>
</gene>
<accession>A0AC61R1S0</accession>
<dbReference type="EMBL" id="SRZB01000005">
    <property type="protein sequence ID" value="TGX99735.1"/>
    <property type="molecule type" value="Genomic_DNA"/>
</dbReference>
<evidence type="ECO:0000313" key="1">
    <source>
        <dbReference type="EMBL" id="TGX99735.1"/>
    </source>
</evidence>
<organism evidence="1 2">
    <name type="scientific">Hominisplanchenecus murintestinalis</name>
    <dbReference type="NCBI Taxonomy" id="2941517"/>
    <lineage>
        <taxon>Bacteria</taxon>
        <taxon>Bacillati</taxon>
        <taxon>Bacillota</taxon>
        <taxon>Clostridia</taxon>
        <taxon>Lachnospirales</taxon>
        <taxon>Lachnospiraceae</taxon>
        <taxon>Hominisplanchenecus</taxon>
    </lineage>
</organism>
<keyword evidence="2" id="KW-1185">Reference proteome</keyword>
<name>A0AC61R1S0_9FIRM</name>
<dbReference type="Proteomes" id="UP000307720">
    <property type="component" value="Unassembled WGS sequence"/>
</dbReference>
<evidence type="ECO:0000313" key="2">
    <source>
        <dbReference type="Proteomes" id="UP000307720"/>
    </source>
</evidence>